<protein>
    <submittedName>
        <fullName evidence="1">Uncharacterized protein</fullName>
    </submittedName>
</protein>
<dbReference type="Gene3D" id="2.40.160.20">
    <property type="match status" value="1"/>
</dbReference>
<dbReference type="AlphaFoldDB" id="A0A0G2E5D8"/>
<reference evidence="1 2" key="1">
    <citation type="submission" date="2015-03" db="EMBL/GenBank/DDBJ databases">
        <authorList>
            <person name="Morales-Cruz A."/>
            <person name="Amrine K.C."/>
            <person name="Cantu D."/>
        </authorList>
    </citation>
    <scope>NUCLEOTIDE SEQUENCE [LARGE SCALE GENOMIC DNA]</scope>
    <source>
        <strain evidence="1">DS831</strain>
    </source>
</reference>
<dbReference type="Proteomes" id="UP000034182">
    <property type="component" value="Unassembled WGS sequence"/>
</dbReference>
<dbReference type="EMBL" id="LAQI01000148">
    <property type="protein sequence ID" value="KKY17541.1"/>
    <property type="molecule type" value="Genomic_DNA"/>
</dbReference>
<dbReference type="Pfam" id="PF11578">
    <property type="entry name" value="DUF3237"/>
    <property type="match status" value="1"/>
</dbReference>
<gene>
    <name evidence="1" type="ORF">UCDDS831_g06351</name>
</gene>
<sequence length="176" mass="18733">MAFTGAGFPQTEPAIIVKLKAGTANPFGTLSTGSNMVHIETPAGTIESVPGFEPAFKANFTFGADWLTFDPDRAHGRVNVRAVARTVDDDSPLHLSYNAVIRMTDDVWKIFGGSPDMVTVPFGLAVGHASFLAGDPKLKVLENLAFATSGRIIVGEDKSLTVETRISKVVAPEVMD</sequence>
<reference evidence="1 2" key="2">
    <citation type="submission" date="2015-05" db="EMBL/GenBank/DDBJ databases">
        <title>Distinctive expansion of gene families associated with plant cell wall degradation and secondary metabolism in the genomes of grapevine trunk pathogens.</title>
        <authorList>
            <person name="Lawrence D.P."/>
            <person name="Travadon R."/>
            <person name="Rolshausen P.E."/>
            <person name="Baumgartner K."/>
        </authorList>
    </citation>
    <scope>NUCLEOTIDE SEQUENCE [LARGE SCALE GENOMIC DNA]</scope>
    <source>
        <strain evidence="1">DS831</strain>
    </source>
</reference>
<evidence type="ECO:0000313" key="1">
    <source>
        <dbReference type="EMBL" id="KKY17541.1"/>
    </source>
</evidence>
<name>A0A0G2E5D8_9PEZI</name>
<dbReference type="InterPro" id="IPR032710">
    <property type="entry name" value="NTF2-like_dom_sf"/>
</dbReference>
<organism evidence="1 2">
    <name type="scientific">Diplodia seriata</name>
    <dbReference type="NCBI Taxonomy" id="420778"/>
    <lineage>
        <taxon>Eukaryota</taxon>
        <taxon>Fungi</taxon>
        <taxon>Dikarya</taxon>
        <taxon>Ascomycota</taxon>
        <taxon>Pezizomycotina</taxon>
        <taxon>Dothideomycetes</taxon>
        <taxon>Dothideomycetes incertae sedis</taxon>
        <taxon>Botryosphaeriales</taxon>
        <taxon>Botryosphaeriaceae</taxon>
        <taxon>Diplodia</taxon>
    </lineage>
</organism>
<comment type="caution">
    <text evidence="1">The sequence shown here is derived from an EMBL/GenBank/DDBJ whole genome shotgun (WGS) entry which is preliminary data.</text>
</comment>
<proteinExistence type="predicted"/>
<evidence type="ECO:0000313" key="2">
    <source>
        <dbReference type="Proteomes" id="UP000034182"/>
    </source>
</evidence>
<accession>A0A0G2E5D8</accession>
<dbReference type="SUPFAM" id="SSF54427">
    <property type="entry name" value="NTF2-like"/>
    <property type="match status" value="1"/>
</dbReference>